<proteinExistence type="predicted"/>
<sequence length="223" mass="24746">MNYVGGTYFNTLSASLIEDILGRARNGTLTVTWRDEVCLPIGAGGHTGGAVYSDAEQLALHAIREMPSAAWEPGRGLGWREALSAWYVDSRNVAMQRYSEATRQLLDREELAVKSLAGILRVRSVAPGGQQLWDRVVLDNNAEMNDRSRILQANLFIQARDRLTASYLAGLAAGGDDVDWQAWFTKRVSTWPADSPATRRARVELAGPSFCTSMQRLPQYWID</sequence>
<dbReference type="EMBL" id="BLKX01000003">
    <property type="protein sequence ID" value="GFG83214.1"/>
    <property type="molecule type" value="Genomic_DNA"/>
</dbReference>
<protein>
    <submittedName>
        <fullName evidence="1">Uncharacterized protein</fullName>
    </submittedName>
</protein>
<reference evidence="1 2" key="1">
    <citation type="journal article" date="2019" name="Emerg. Microbes Infect.">
        <title>Comprehensive subspecies identification of 175 nontuberculous mycobacteria species based on 7547 genomic profiles.</title>
        <authorList>
            <person name="Matsumoto Y."/>
            <person name="Kinjo T."/>
            <person name="Motooka D."/>
            <person name="Nabeya D."/>
            <person name="Jung N."/>
            <person name="Uechi K."/>
            <person name="Horii T."/>
            <person name="Iida T."/>
            <person name="Fujita J."/>
            <person name="Nakamura S."/>
        </authorList>
    </citation>
    <scope>NUCLEOTIDE SEQUENCE [LARGE SCALE GENOMIC DNA]</scope>
    <source>
        <strain evidence="1 2">JCM 18565</strain>
    </source>
</reference>
<evidence type="ECO:0000313" key="2">
    <source>
        <dbReference type="Proteomes" id="UP000465240"/>
    </source>
</evidence>
<keyword evidence="2" id="KW-1185">Reference proteome</keyword>
<evidence type="ECO:0000313" key="1">
    <source>
        <dbReference type="EMBL" id="GFG83214.1"/>
    </source>
</evidence>
<accession>A0ABQ1CG26</accession>
<dbReference type="Proteomes" id="UP000465240">
    <property type="component" value="Unassembled WGS sequence"/>
</dbReference>
<organism evidence="1 2">
    <name type="scientific">Mycobacterium paragordonae</name>
    <dbReference type="NCBI Taxonomy" id="1389713"/>
    <lineage>
        <taxon>Bacteria</taxon>
        <taxon>Bacillati</taxon>
        <taxon>Actinomycetota</taxon>
        <taxon>Actinomycetes</taxon>
        <taxon>Mycobacteriales</taxon>
        <taxon>Mycobacteriaceae</taxon>
        <taxon>Mycobacterium</taxon>
    </lineage>
</organism>
<comment type="caution">
    <text evidence="1">The sequence shown here is derived from an EMBL/GenBank/DDBJ whole genome shotgun (WGS) entry which is preliminary data.</text>
</comment>
<dbReference type="RefSeq" id="WP_120795186.1">
    <property type="nucleotide sequence ID" value="NZ_BLKX01000003.1"/>
</dbReference>
<name>A0ABQ1CG26_9MYCO</name>
<gene>
    <name evidence="1" type="ORF">MPRG_64900</name>
</gene>